<dbReference type="InterPro" id="IPR001469">
    <property type="entry name" value="ATP_synth_F1_dsu/esu"/>
</dbReference>
<evidence type="ECO:0000256" key="5">
    <source>
        <dbReference type="ARBA" id="ARBA00023065"/>
    </source>
</evidence>
<dbReference type="InterPro" id="IPR020546">
    <property type="entry name" value="ATP_synth_F1_dsu/esu_N"/>
</dbReference>
<name>A0A0R3JVZ0_CALMK</name>
<evidence type="ECO:0000313" key="10">
    <source>
        <dbReference type="EMBL" id="KRQ87734.1"/>
    </source>
</evidence>
<dbReference type="OrthoDB" id="9804110at2"/>
<evidence type="ECO:0000256" key="8">
    <source>
        <dbReference type="ARBA" id="ARBA00023310"/>
    </source>
</evidence>
<evidence type="ECO:0000256" key="6">
    <source>
        <dbReference type="ARBA" id="ARBA00023136"/>
    </source>
</evidence>
<evidence type="ECO:0000256" key="2">
    <source>
        <dbReference type="ARBA" id="ARBA00005712"/>
    </source>
</evidence>
<sequence>MAFKLEIYTPQEKFFDEEVESINLDTIGGKIQILSRHIPVIAGVKPCILKIVQGETLLKFKISDGIMDFEKNNCKIFVSKAEKVEV</sequence>
<dbReference type="AlphaFoldDB" id="A0A0R3JVZ0"/>
<evidence type="ECO:0000256" key="4">
    <source>
        <dbReference type="ARBA" id="ARBA00022475"/>
    </source>
</evidence>
<keyword evidence="5" id="KW-0406">Ion transport</keyword>
<dbReference type="CDD" id="cd12152">
    <property type="entry name" value="F1-ATPase_delta"/>
    <property type="match status" value="1"/>
</dbReference>
<evidence type="ECO:0000256" key="1">
    <source>
        <dbReference type="ARBA" id="ARBA00004184"/>
    </source>
</evidence>
<evidence type="ECO:0000256" key="3">
    <source>
        <dbReference type="ARBA" id="ARBA00022448"/>
    </source>
</evidence>
<comment type="subcellular location">
    <subcellularLocation>
        <location evidence="1">Endomembrane system</location>
        <topology evidence="1">Peripheral membrane protein</topology>
    </subcellularLocation>
</comment>
<accession>A0A0R3JVZ0</accession>
<dbReference type="SUPFAM" id="SSF51344">
    <property type="entry name" value="Epsilon subunit of F1F0-ATP synthase N-terminal domain"/>
    <property type="match status" value="1"/>
</dbReference>
<keyword evidence="6" id="KW-0472">Membrane</keyword>
<keyword evidence="8" id="KW-0066">ATP synthesis</keyword>
<evidence type="ECO:0000256" key="7">
    <source>
        <dbReference type="ARBA" id="ARBA00023196"/>
    </source>
</evidence>
<dbReference type="PANTHER" id="PTHR13822:SF10">
    <property type="entry name" value="ATP SYNTHASE EPSILON CHAIN, CHLOROPLASTIC"/>
    <property type="match status" value="1"/>
</dbReference>
<keyword evidence="7" id="KW-0139">CF(1)</keyword>
<reference evidence="10 11" key="1">
    <citation type="submission" date="2015-09" db="EMBL/GenBank/DDBJ databases">
        <title>Draft genome sequence of a Caloramator mitchellensis, a moderate thermophile from the Great Artesian Basin of Australia.</title>
        <authorList>
            <person name="Patel B.K."/>
        </authorList>
    </citation>
    <scope>NUCLEOTIDE SEQUENCE [LARGE SCALE GENOMIC DNA]</scope>
    <source>
        <strain evidence="10 11">VF08</strain>
    </source>
</reference>
<gene>
    <name evidence="10" type="primary">atpC_1</name>
    <name evidence="10" type="ORF">ABG79_00539</name>
</gene>
<dbReference type="EMBL" id="LKHP01000002">
    <property type="protein sequence ID" value="KRQ87734.1"/>
    <property type="molecule type" value="Genomic_DNA"/>
</dbReference>
<comment type="similarity">
    <text evidence="2">Belongs to the ATPase epsilon chain family.</text>
</comment>
<keyword evidence="11" id="KW-1185">Reference proteome</keyword>
<protein>
    <submittedName>
        <fullName evidence="10">ATP synthase epsilon chain</fullName>
    </submittedName>
</protein>
<comment type="caution">
    <text evidence="10">The sequence shown here is derived from an EMBL/GenBank/DDBJ whole genome shotgun (WGS) entry which is preliminary data.</text>
</comment>
<dbReference type="InterPro" id="IPR036771">
    <property type="entry name" value="ATPsynth_dsu/esu_N"/>
</dbReference>
<dbReference type="GO" id="GO:0046933">
    <property type="term" value="F:proton-transporting ATP synthase activity, rotational mechanism"/>
    <property type="evidence" value="ECO:0007669"/>
    <property type="project" value="InterPro"/>
</dbReference>
<dbReference type="GO" id="GO:0012505">
    <property type="term" value="C:endomembrane system"/>
    <property type="evidence" value="ECO:0007669"/>
    <property type="project" value="UniProtKB-SubCell"/>
</dbReference>
<feature type="domain" description="ATP synthase F1 complex delta/epsilon subunit N-terminal" evidence="9">
    <location>
        <begin position="3"/>
        <end position="81"/>
    </location>
</feature>
<dbReference type="RefSeq" id="WP_057976844.1">
    <property type="nucleotide sequence ID" value="NZ_LKHP01000002.1"/>
</dbReference>
<evidence type="ECO:0000313" key="11">
    <source>
        <dbReference type="Proteomes" id="UP000052015"/>
    </source>
</evidence>
<keyword evidence="3" id="KW-0813">Transport</keyword>
<dbReference type="Proteomes" id="UP000052015">
    <property type="component" value="Unassembled WGS sequence"/>
</dbReference>
<dbReference type="PANTHER" id="PTHR13822">
    <property type="entry name" value="ATP SYNTHASE DELTA/EPSILON CHAIN"/>
    <property type="match status" value="1"/>
</dbReference>
<dbReference type="Pfam" id="PF02823">
    <property type="entry name" value="ATP-synt_DE_N"/>
    <property type="match status" value="1"/>
</dbReference>
<proteinExistence type="inferred from homology"/>
<keyword evidence="4" id="KW-1003">Cell membrane</keyword>
<dbReference type="STRING" id="908809.ABG79_00539"/>
<evidence type="ECO:0000259" key="9">
    <source>
        <dbReference type="Pfam" id="PF02823"/>
    </source>
</evidence>
<organism evidence="10 11">
    <name type="scientific">Caloramator mitchellensis</name>
    <dbReference type="NCBI Taxonomy" id="908809"/>
    <lineage>
        <taxon>Bacteria</taxon>
        <taxon>Bacillati</taxon>
        <taxon>Bacillota</taxon>
        <taxon>Clostridia</taxon>
        <taxon>Eubacteriales</taxon>
        <taxon>Clostridiaceae</taxon>
        <taxon>Caloramator</taxon>
    </lineage>
</organism>
<dbReference type="Gene3D" id="2.60.15.10">
    <property type="entry name" value="F0F1 ATP synthase delta/epsilon subunit, N-terminal"/>
    <property type="match status" value="1"/>
</dbReference>
<dbReference type="GO" id="GO:0045259">
    <property type="term" value="C:proton-transporting ATP synthase complex"/>
    <property type="evidence" value="ECO:0007669"/>
    <property type="project" value="UniProtKB-KW"/>
</dbReference>